<evidence type="ECO:0000256" key="1">
    <source>
        <dbReference type="SAM" id="Phobius"/>
    </source>
</evidence>
<dbReference type="EMBL" id="JBHRVV010000001">
    <property type="protein sequence ID" value="MFC3457330.1"/>
    <property type="molecule type" value="Genomic_DNA"/>
</dbReference>
<name>A0ABV7PGQ0_9BURK</name>
<dbReference type="InterPro" id="IPR012495">
    <property type="entry name" value="TadE-like_dom"/>
</dbReference>
<keyword evidence="4" id="KW-1185">Reference proteome</keyword>
<dbReference type="Pfam" id="PF07811">
    <property type="entry name" value="TadE"/>
    <property type="match status" value="1"/>
</dbReference>
<sequence>MKKQGGVAAVEFALLVLVFFSLIFGVLEIARLIYLCNTLQEVTRRAAVLAMDFPFDQTSRDTIRKQALFQDRNGNLVLGAPITFEHLRLEYLSVSPGTGNTLDLQPVTALPADPATNRLNCLANPHAGNCIRFIRVQVCQPGASANCNRVPYETLFPLIDLRLLGLPRAQTVVPAQSLGYRGGETPAL</sequence>
<proteinExistence type="predicted"/>
<reference evidence="4" key="1">
    <citation type="journal article" date="2019" name="Int. J. Syst. Evol. Microbiol.">
        <title>The Global Catalogue of Microorganisms (GCM) 10K type strain sequencing project: providing services to taxonomists for standard genome sequencing and annotation.</title>
        <authorList>
            <consortium name="The Broad Institute Genomics Platform"/>
            <consortium name="The Broad Institute Genome Sequencing Center for Infectious Disease"/>
            <person name="Wu L."/>
            <person name="Ma J."/>
        </authorList>
    </citation>
    <scope>NUCLEOTIDE SEQUENCE [LARGE SCALE GENOMIC DNA]</scope>
    <source>
        <strain evidence="4">CCM 7480</strain>
    </source>
</reference>
<protein>
    <submittedName>
        <fullName evidence="3">TadE/TadG family type IV pilus assembly protein</fullName>
    </submittedName>
</protein>
<gene>
    <name evidence="3" type="ORF">ACFOPH_03595</name>
</gene>
<dbReference type="RefSeq" id="WP_312550530.1">
    <property type="nucleotide sequence ID" value="NZ_JBHRVV010000001.1"/>
</dbReference>
<dbReference type="Proteomes" id="UP001595665">
    <property type="component" value="Unassembled WGS sequence"/>
</dbReference>
<organism evidence="3 4">
    <name type="scientific">Massilia haematophila</name>
    <dbReference type="NCBI Taxonomy" id="457923"/>
    <lineage>
        <taxon>Bacteria</taxon>
        <taxon>Pseudomonadati</taxon>
        <taxon>Pseudomonadota</taxon>
        <taxon>Betaproteobacteria</taxon>
        <taxon>Burkholderiales</taxon>
        <taxon>Oxalobacteraceae</taxon>
        <taxon>Telluria group</taxon>
        <taxon>Massilia</taxon>
    </lineage>
</organism>
<evidence type="ECO:0000313" key="4">
    <source>
        <dbReference type="Proteomes" id="UP001595665"/>
    </source>
</evidence>
<feature type="domain" description="TadE-like" evidence="2">
    <location>
        <begin position="6"/>
        <end position="47"/>
    </location>
</feature>
<keyword evidence="1" id="KW-0472">Membrane</keyword>
<feature type="transmembrane region" description="Helical" evidence="1">
    <location>
        <begin position="12"/>
        <end position="34"/>
    </location>
</feature>
<evidence type="ECO:0000313" key="3">
    <source>
        <dbReference type="EMBL" id="MFC3457330.1"/>
    </source>
</evidence>
<accession>A0ABV7PGQ0</accession>
<comment type="caution">
    <text evidence="3">The sequence shown here is derived from an EMBL/GenBank/DDBJ whole genome shotgun (WGS) entry which is preliminary data.</text>
</comment>
<keyword evidence="1" id="KW-1133">Transmembrane helix</keyword>
<evidence type="ECO:0000259" key="2">
    <source>
        <dbReference type="Pfam" id="PF07811"/>
    </source>
</evidence>
<keyword evidence="1" id="KW-0812">Transmembrane</keyword>